<comment type="caution">
    <text evidence="2">Lacks conserved residue(s) required for the propagation of feature annotation.</text>
</comment>
<accession>A0A127QQP9</accession>
<dbReference type="EMBL" id="CP013235">
    <property type="protein sequence ID" value="AMP11952.1"/>
    <property type="molecule type" value="Genomic_DNA"/>
</dbReference>
<dbReference type="InterPro" id="IPR002641">
    <property type="entry name" value="PNPLA_dom"/>
</dbReference>
<dbReference type="PROSITE" id="PS51635">
    <property type="entry name" value="PNPLA"/>
    <property type="match status" value="1"/>
</dbReference>
<dbReference type="PATRIC" id="fig|279058.17.peg.4623"/>
<dbReference type="GO" id="GO:0016787">
    <property type="term" value="F:hydrolase activity"/>
    <property type="evidence" value="ECO:0007669"/>
    <property type="project" value="UniProtKB-UniRule"/>
</dbReference>
<dbReference type="Pfam" id="PF01734">
    <property type="entry name" value="Patatin"/>
    <property type="match status" value="1"/>
</dbReference>
<evidence type="ECO:0000313" key="4">
    <source>
        <dbReference type="EMBL" id="AMP11952.1"/>
    </source>
</evidence>
<evidence type="ECO:0000256" key="1">
    <source>
        <dbReference type="ARBA" id="ARBA00023098"/>
    </source>
</evidence>
<dbReference type="AlphaFoldDB" id="A0A127QQP9"/>
<keyword evidence="2" id="KW-0378">Hydrolase</keyword>
<dbReference type="Proteomes" id="UP000071778">
    <property type="component" value="Chromosome"/>
</dbReference>
<evidence type="ECO:0000259" key="3">
    <source>
        <dbReference type="PROSITE" id="PS51635"/>
    </source>
</evidence>
<sequence length="344" mass="37870">MIFHMGALRHLAEKGRLEDVRRISTVSGGSLLVGLIFQESDMQWPSSEKFLFTIYPALRRKICSRSLQWGALRQLIKPWNLRFFLSRANLLALALQKEWDVTAKLSDIPALPEWSINGTTAETGKRFRFKHDSMGDYCLGYASTNTFPLAKALAVSAAFPGGFGPLTLNATKFNWRKRPTWEASAEAAQSVNTPFNSLHLYDGGVYDNLGLEPFLDAGKGISKIDGEAIIVFDAGAPLRSGFSALALNPWRLKRIADIMADQAHSLRVRTFHNYLRQAGGNGAYLPICKPAGEAANCISAAFAAGFPTTLRRTTIDEFDAIATHGYDVACTEPMFHQDVIPVAV</sequence>
<feature type="active site" description="Nucleophile" evidence="2">
    <location>
        <position position="27"/>
    </location>
</feature>
<evidence type="ECO:0000313" key="5">
    <source>
        <dbReference type="Proteomes" id="UP000071778"/>
    </source>
</evidence>
<feature type="domain" description="PNPLA" evidence="3">
    <location>
        <begin position="1"/>
        <end position="215"/>
    </location>
</feature>
<gene>
    <name evidence="4" type="ORF">CAter282_4292</name>
</gene>
<feature type="short sequence motif" description="DGA/G" evidence="2">
    <location>
        <begin position="202"/>
        <end position="204"/>
    </location>
</feature>
<protein>
    <submittedName>
        <fullName evidence="4">Patatin-like phospholipase family protein</fullName>
    </submittedName>
</protein>
<feature type="active site" description="Proton acceptor" evidence="2">
    <location>
        <position position="202"/>
    </location>
</feature>
<reference evidence="4 5" key="1">
    <citation type="submission" date="2015-11" db="EMBL/GenBank/DDBJ databases">
        <title>Exploring the genomic traits of fungus-feeding bacterial genus Collimonas.</title>
        <authorList>
            <person name="Song C."/>
            <person name="Schmidt R."/>
            <person name="de Jager V."/>
            <person name="Krzyzanowska D."/>
            <person name="Jongedijk E."/>
            <person name="Cankar K."/>
            <person name="Beekwilder J."/>
            <person name="van Veen A."/>
            <person name="de Boer W."/>
            <person name="van Veen J.A."/>
            <person name="Garbeva P."/>
        </authorList>
    </citation>
    <scope>NUCLEOTIDE SEQUENCE [LARGE SCALE GENOMIC DNA]</scope>
    <source>
        <strain evidence="4 5">Ter282</strain>
    </source>
</reference>
<dbReference type="GO" id="GO:0016042">
    <property type="term" value="P:lipid catabolic process"/>
    <property type="evidence" value="ECO:0007669"/>
    <property type="project" value="UniProtKB-UniRule"/>
</dbReference>
<keyword evidence="2" id="KW-0442">Lipid degradation</keyword>
<proteinExistence type="predicted"/>
<dbReference type="SUPFAM" id="SSF52151">
    <property type="entry name" value="FabD/lysophospholipase-like"/>
    <property type="match status" value="1"/>
</dbReference>
<dbReference type="InterPro" id="IPR016035">
    <property type="entry name" value="Acyl_Trfase/lysoPLipase"/>
</dbReference>
<organism evidence="4 5">
    <name type="scientific">Collimonas arenae</name>
    <dbReference type="NCBI Taxonomy" id="279058"/>
    <lineage>
        <taxon>Bacteria</taxon>
        <taxon>Pseudomonadati</taxon>
        <taxon>Pseudomonadota</taxon>
        <taxon>Betaproteobacteria</taxon>
        <taxon>Burkholderiales</taxon>
        <taxon>Oxalobacteraceae</taxon>
        <taxon>Collimonas</taxon>
    </lineage>
</organism>
<evidence type="ECO:0000256" key="2">
    <source>
        <dbReference type="PROSITE-ProRule" id="PRU01161"/>
    </source>
</evidence>
<keyword evidence="1 2" id="KW-0443">Lipid metabolism</keyword>
<dbReference type="Gene3D" id="3.40.1090.10">
    <property type="entry name" value="Cytosolic phospholipase A2 catalytic domain"/>
    <property type="match status" value="2"/>
</dbReference>
<name>A0A127QQP9_9BURK</name>
<keyword evidence="5" id="KW-1185">Reference proteome</keyword>